<organism evidence="1 2">
    <name type="scientific">Iodobacter violaceini</name>
    <dbReference type="NCBI Taxonomy" id="3044271"/>
    <lineage>
        <taxon>Bacteria</taxon>
        <taxon>Pseudomonadati</taxon>
        <taxon>Pseudomonadota</taxon>
        <taxon>Betaproteobacteria</taxon>
        <taxon>Neisseriales</taxon>
        <taxon>Chitinibacteraceae</taxon>
        <taxon>Iodobacter</taxon>
    </lineage>
</organism>
<evidence type="ECO:0000313" key="1">
    <source>
        <dbReference type="EMBL" id="NHQ88554.1"/>
    </source>
</evidence>
<sequence>MNIIDTISNDTFLRKAYPEGFVSSVLLGGIELTIDNRVALSLHIKDQPKINVDKWGVWGKDYNVVAVHLTSNTLRRVDIKNWNSFISCVPEVKIDGDNFLVHFSSDDASVVCYVGGFIFQKCTTYIND</sequence>
<evidence type="ECO:0000313" key="2">
    <source>
        <dbReference type="Proteomes" id="UP000712570"/>
    </source>
</evidence>
<proteinExistence type="predicted"/>
<dbReference type="EMBL" id="JAAOLX010000017">
    <property type="protein sequence ID" value="NHQ88554.1"/>
    <property type="molecule type" value="Genomic_DNA"/>
</dbReference>
<name>A0ABX0KXK4_9NEIS</name>
<protein>
    <submittedName>
        <fullName evidence="1">Uncharacterized protein</fullName>
    </submittedName>
</protein>
<reference evidence="1 2" key="1">
    <citation type="submission" date="2020-03" db="EMBL/GenBank/DDBJ databases">
        <title>Draft genome sequence of environmentally isolated violet-colored cultures.</title>
        <authorList>
            <person name="Wilson H.S."/>
        </authorList>
    </citation>
    <scope>NUCLEOTIDE SEQUENCE [LARGE SCALE GENOMIC DNA]</scope>
    <source>
        <strain evidence="1 2">HSC-16F04</strain>
    </source>
</reference>
<dbReference type="Proteomes" id="UP000712570">
    <property type="component" value="Unassembled WGS sequence"/>
</dbReference>
<dbReference type="RefSeq" id="WP_166830331.1">
    <property type="nucleotide sequence ID" value="NZ_JAAOLX010000017.1"/>
</dbReference>
<gene>
    <name evidence="1" type="ORF">HA050_20865</name>
</gene>
<accession>A0ABX0KXK4</accession>
<keyword evidence="2" id="KW-1185">Reference proteome</keyword>
<comment type="caution">
    <text evidence="1">The sequence shown here is derived from an EMBL/GenBank/DDBJ whole genome shotgun (WGS) entry which is preliminary data.</text>
</comment>